<evidence type="ECO:0000256" key="13">
    <source>
        <dbReference type="SAM" id="SignalP"/>
    </source>
</evidence>
<feature type="signal peptide" evidence="13">
    <location>
        <begin position="1"/>
        <end position="18"/>
    </location>
</feature>
<dbReference type="Pfam" id="PF00753">
    <property type="entry name" value="Lactamase_B"/>
    <property type="match status" value="1"/>
</dbReference>
<dbReference type="EMBL" id="VHSG01000003">
    <property type="protein sequence ID" value="TQV85744.1"/>
    <property type="molecule type" value="Genomic_DNA"/>
</dbReference>
<feature type="chain" id="PRO_5021783404" description="beta-lactamase" evidence="13">
    <location>
        <begin position="19"/>
        <end position="246"/>
    </location>
</feature>
<comment type="cofactor">
    <cofactor evidence="2">
        <name>Zn(2+)</name>
        <dbReference type="ChEBI" id="CHEBI:29105"/>
    </cofactor>
</comment>
<keyword evidence="10" id="KW-0378">Hydrolase</keyword>
<dbReference type="InterPro" id="IPR001279">
    <property type="entry name" value="Metallo-B-lactamas"/>
</dbReference>
<evidence type="ECO:0000313" key="16">
    <source>
        <dbReference type="Proteomes" id="UP000319732"/>
    </source>
</evidence>
<evidence type="ECO:0000256" key="4">
    <source>
        <dbReference type="ARBA" id="ARBA00005250"/>
    </source>
</evidence>
<feature type="domain" description="Metallo-beta-lactamase" evidence="14">
    <location>
        <begin position="50"/>
        <end position="218"/>
    </location>
</feature>
<dbReference type="NCBIfam" id="NF033088">
    <property type="entry name" value="bla_subclass_B1"/>
    <property type="match status" value="1"/>
</dbReference>
<proteinExistence type="inferred from homology"/>
<evidence type="ECO:0000256" key="9">
    <source>
        <dbReference type="ARBA" id="ARBA00022764"/>
    </source>
</evidence>
<keyword evidence="7" id="KW-0479">Metal-binding</keyword>
<keyword evidence="16" id="KW-1185">Reference proteome</keyword>
<keyword evidence="11" id="KW-0862">Zinc</keyword>
<accession>A0A545U8E4</accession>
<dbReference type="AlphaFoldDB" id="A0A545U8E4"/>
<dbReference type="EC" id="3.5.2.6" evidence="6"/>
<evidence type="ECO:0000256" key="12">
    <source>
        <dbReference type="ARBA" id="ARBA00023251"/>
    </source>
</evidence>
<dbReference type="InterPro" id="IPR050855">
    <property type="entry name" value="NDM-1-like"/>
</dbReference>
<dbReference type="PANTHER" id="PTHR42951">
    <property type="entry name" value="METALLO-BETA-LACTAMASE DOMAIN-CONTAINING"/>
    <property type="match status" value="1"/>
</dbReference>
<dbReference type="InterPro" id="IPR036866">
    <property type="entry name" value="RibonucZ/Hydroxyglut_hydro"/>
</dbReference>
<comment type="subcellular location">
    <subcellularLocation>
        <location evidence="3">Periplasm</location>
    </subcellularLocation>
</comment>
<evidence type="ECO:0000256" key="3">
    <source>
        <dbReference type="ARBA" id="ARBA00004418"/>
    </source>
</evidence>
<dbReference type="PANTHER" id="PTHR42951:SF4">
    <property type="entry name" value="ACYL-COENZYME A THIOESTERASE MBLAC2"/>
    <property type="match status" value="1"/>
</dbReference>
<evidence type="ECO:0000256" key="8">
    <source>
        <dbReference type="ARBA" id="ARBA00022729"/>
    </source>
</evidence>
<dbReference type="OrthoDB" id="420651at2"/>
<dbReference type="Proteomes" id="UP000319732">
    <property type="component" value="Unassembled WGS sequence"/>
</dbReference>
<evidence type="ECO:0000256" key="11">
    <source>
        <dbReference type="ARBA" id="ARBA00022833"/>
    </source>
</evidence>
<dbReference type="SUPFAM" id="SSF56281">
    <property type="entry name" value="Metallo-hydrolase/oxidoreductase"/>
    <property type="match status" value="1"/>
</dbReference>
<evidence type="ECO:0000256" key="7">
    <source>
        <dbReference type="ARBA" id="ARBA00022723"/>
    </source>
</evidence>
<comment type="subunit">
    <text evidence="5">Monomer.</text>
</comment>
<dbReference type="SMART" id="SM00849">
    <property type="entry name" value="Lactamase_B"/>
    <property type="match status" value="1"/>
</dbReference>
<evidence type="ECO:0000256" key="6">
    <source>
        <dbReference type="ARBA" id="ARBA00012865"/>
    </source>
</evidence>
<comment type="similarity">
    <text evidence="4">Belongs to the metallo-beta-lactamase superfamily. Class-B beta-lactamase family.</text>
</comment>
<sequence>MKTYLVIFSFFLIGSSFASDGIPDLIIEEIQKGVYLHKSFSHIDGFGLVSSNGVVVVDEGKAFIVDTPWSDRDTQKLVEWIAEKNYDLLGSISTHSHEDRTAGIKWLNANAIPTYASALTNSILHKQDKALAKYTLEDIESPIAGGLVEIFYPGGGHTIDNIVVWLPKSKVLVGGCLVRSLAAKGLGYTGEAHIGNWSKSVDKVQSRYADAKLVIPGHGKVGDTQLLLHTKTLAESAYNKLAEPTE</sequence>
<dbReference type="NCBIfam" id="NF012229">
    <property type="entry name" value="bla_class_B_core"/>
    <property type="match status" value="1"/>
</dbReference>
<organism evidence="15 16">
    <name type="scientific">Exilibacterium tricleocarpae</name>
    <dbReference type="NCBI Taxonomy" id="2591008"/>
    <lineage>
        <taxon>Bacteria</taxon>
        <taxon>Pseudomonadati</taxon>
        <taxon>Pseudomonadota</taxon>
        <taxon>Gammaproteobacteria</taxon>
        <taxon>Cellvibrionales</taxon>
        <taxon>Cellvibrionaceae</taxon>
        <taxon>Exilibacterium</taxon>
    </lineage>
</organism>
<evidence type="ECO:0000256" key="2">
    <source>
        <dbReference type="ARBA" id="ARBA00001947"/>
    </source>
</evidence>
<dbReference type="NCBIfam" id="NF012145">
    <property type="entry name" value="blaDIM_SIM_IMP"/>
    <property type="match status" value="1"/>
</dbReference>
<evidence type="ECO:0000259" key="14">
    <source>
        <dbReference type="SMART" id="SM00849"/>
    </source>
</evidence>
<dbReference type="RefSeq" id="WP_142902595.1">
    <property type="nucleotide sequence ID" value="NZ_ML660087.1"/>
</dbReference>
<dbReference type="GO" id="GO:0017001">
    <property type="term" value="P:antibiotic catabolic process"/>
    <property type="evidence" value="ECO:0007669"/>
    <property type="project" value="UniProtKB-ARBA"/>
</dbReference>
<keyword evidence="8 13" id="KW-0732">Signal</keyword>
<dbReference type="Gene3D" id="3.60.15.10">
    <property type="entry name" value="Ribonuclease Z/Hydroxyacylglutathione hydrolase-like"/>
    <property type="match status" value="1"/>
</dbReference>
<comment type="catalytic activity">
    <reaction evidence="1">
        <text>a beta-lactam + H2O = a substituted beta-amino acid</text>
        <dbReference type="Rhea" id="RHEA:20401"/>
        <dbReference type="ChEBI" id="CHEBI:15377"/>
        <dbReference type="ChEBI" id="CHEBI:35627"/>
        <dbReference type="ChEBI" id="CHEBI:140347"/>
        <dbReference type="EC" id="3.5.2.6"/>
    </reaction>
</comment>
<name>A0A545U8E4_9GAMM</name>
<keyword evidence="9" id="KW-0574">Periplasm</keyword>
<dbReference type="InterPro" id="IPR058199">
    <property type="entry name" value="BlaB//VIM/IMP-1"/>
</dbReference>
<reference evidence="15 16" key="1">
    <citation type="submission" date="2019-06" db="EMBL/GenBank/DDBJ databases">
        <title>Whole genome sequence for Cellvibrionaceae sp. R142.</title>
        <authorList>
            <person name="Wang G."/>
        </authorList>
    </citation>
    <scope>NUCLEOTIDE SEQUENCE [LARGE SCALE GENOMIC DNA]</scope>
    <source>
        <strain evidence="15 16">R142</strain>
    </source>
</reference>
<comment type="caution">
    <text evidence="15">The sequence shown here is derived from an EMBL/GenBank/DDBJ whole genome shotgun (WGS) entry which is preliminary data.</text>
</comment>
<gene>
    <name evidence="15" type="primary">blaDIM</name>
    <name evidence="15" type="ORF">FKG94_02565</name>
</gene>
<keyword evidence="12" id="KW-0046">Antibiotic resistance</keyword>
<evidence type="ECO:0000313" key="15">
    <source>
        <dbReference type="EMBL" id="TQV85744.1"/>
    </source>
</evidence>
<evidence type="ECO:0000256" key="1">
    <source>
        <dbReference type="ARBA" id="ARBA00001526"/>
    </source>
</evidence>
<evidence type="ECO:0000256" key="5">
    <source>
        <dbReference type="ARBA" id="ARBA00011245"/>
    </source>
</evidence>
<protein>
    <recommendedName>
        <fullName evidence="6">beta-lactamase</fullName>
        <ecNumber evidence="6">3.5.2.6</ecNumber>
    </recommendedName>
</protein>
<evidence type="ECO:0000256" key="10">
    <source>
        <dbReference type="ARBA" id="ARBA00022801"/>
    </source>
</evidence>